<feature type="region of interest" description="Disordered" evidence="1">
    <location>
        <begin position="39"/>
        <end position="135"/>
    </location>
</feature>
<feature type="compositionally biased region" description="Basic residues" evidence="1">
    <location>
        <begin position="114"/>
        <end position="124"/>
    </location>
</feature>
<reference evidence="2" key="1">
    <citation type="submission" date="2020-02" db="EMBL/GenBank/DDBJ databases">
        <authorList>
            <person name="Meier V. D."/>
        </authorList>
    </citation>
    <scope>NUCLEOTIDE SEQUENCE</scope>
    <source>
        <strain evidence="2">AVDCRST_MAG73</strain>
    </source>
</reference>
<evidence type="ECO:0000256" key="1">
    <source>
        <dbReference type="SAM" id="MobiDB-lite"/>
    </source>
</evidence>
<protein>
    <submittedName>
        <fullName evidence="2">Uncharacterized protein</fullName>
    </submittedName>
</protein>
<dbReference type="EMBL" id="CADCWE010000055">
    <property type="protein sequence ID" value="CAA9530863.1"/>
    <property type="molecule type" value="Genomic_DNA"/>
</dbReference>
<sequence length="135" mass="15320">WSPPSWSQSKTWRGYRTTTTGTRWCKGCCIGCRRRCRNTARPSPMSCWRSGAPCGKEGWDGSTRRAGMPSRGTPTRSSDPTSRSCGPTDCRRKTRSGIPTWRRIWLSRSDPRRSGGRRWPKRSRPISMPGRGWSG</sequence>
<feature type="non-terminal residue" evidence="2">
    <location>
        <position position="1"/>
    </location>
</feature>
<dbReference type="AlphaFoldDB" id="A0A6J4TT46"/>
<accession>A0A6J4TT46</accession>
<proteinExistence type="predicted"/>
<feature type="compositionally biased region" description="Low complexity" evidence="1">
    <location>
        <begin position="69"/>
        <end position="84"/>
    </location>
</feature>
<organism evidence="2">
    <name type="scientific">uncultured Thermomicrobiales bacterium</name>
    <dbReference type="NCBI Taxonomy" id="1645740"/>
    <lineage>
        <taxon>Bacteria</taxon>
        <taxon>Pseudomonadati</taxon>
        <taxon>Thermomicrobiota</taxon>
        <taxon>Thermomicrobia</taxon>
        <taxon>Thermomicrobiales</taxon>
        <taxon>environmental samples</taxon>
    </lineage>
</organism>
<name>A0A6J4TT46_9BACT</name>
<gene>
    <name evidence="2" type="ORF">AVDCRST_MAG73-938</name>
</gene>
<evidence type="ECO:0000313" key="2">
    <source>
        <dbReference type="EMBL" id="CAA9530863.1"/>
    </source>
</evidence>
<feature type="non-terminal residue" evidence="2">
    <location>
        <position position="135"/>
    </location>
</feature>